<sequence>SSTSSKKVEGMAVVGYAEVLAPGVSGGISGVATCGTSKRITGGGGTTVEALPGMPARRLSSSSALTTPKFPGPQLWLALCPLTYPQS</sequence>
<name>A0ABC8UKP4_9AQUA</name>
<dbReference type="Proteomes" id="UP001642360">
    <property type="component" value="Unassembled WGS sequence"/>
</dbReference>
<protein>
    <submittedName>
        <fullName evidence="1">Uncharacterized protein</fullName>
    </submittedName>
</protein>
<feature type="non-terminal residue" evidence="1">
    <location>
        <position position="1"/>
    </location>
</feature>
<accession>A0ABC8UKP4</accession>
<dbReference type="EMBL" id="CAUOFW020008057">
    <property type="protein sequence ID" value="CAK9181459.1"/>
    <property type="molecule type" value="Genomic_DNA"/>
</dbReference>
<organism evidence="1 2">
    <name type="scientific">Ilex paraguariensis</name>
    <name type="common">yerba mate</name>
    <dbReference type="NCBI Taxonomy" id="185542"/>
    <lineage>
        <taxon>Eukaryota</taxon>
        <taxon>Viridiplantae</taxon>
        <taxon>Streptophyta</taxon>
        <taxon>Embryophyta</taxon>
        <taxon>Tracheophyta</taxon>
        <taxon>Spermatophyta</taxon>
        <taxon>Magnoliopsida</taxon>
        <taxon>eudicotyledons</taxon>
        <taxon>Gunneridae</taxon>
        <taxon>Pentapetalae</taxon>
        <taxon>asterids</taxon>
        <taxon>campanulids</taxon>
        <taxon>Aquifoliales</taxon>
        <taxon>Aquifoliaceae</taxon>
        <taxon>Ilex</taxon>
    </lineage>
</organism>
<comment type="caution">
    <text evidence="1">The sequence shown here is derived from an EMBL/GenBank/DDBJ whole genome shotgun (WGS) entry which is preliminary data.</text>
</comment>
<gene>
    <name evidence="1" type="ORF">ILEXP_LOCUS51531</name>
</gene>
<evidence type="ECO:0000313" key="2">
    <source>
        <dbReference type="Proteomes" id="UP001642360"/>
    </source>
</evidence>
<evidence type="ECO:0000313" key="1">
    <source>
        <dbReference type="EMBL" id="CAK9181459.1"/>
    </source>
</evidence>
<keyword evidence="2" id="KW-1185">Reference proteome</keyword>
<reference evidence="1 2" key="1">
    <citation type="submission" date="2024-02" db="EMBL/GenBank/DDBJ databases">
        <authorList>
            <person name="Vignale AGUSTIN F."/>
            <person name="Sosa J E."/>
            <person name="Modenutti C."/>
        </authorList>
    </citation>
    <scope>NUCLEOTIDE SEQUENCE [LARGE SCALE GENOMIC DNA]</scope>
</reference>
<proteinExistence type="predicted"/>
<dbReference type="AlphaFoldDB" id="A0ABC8UKP4"/>